<dbReference type="PIRSF" id="PIRSF001434">
    <property type="entry name" value="CGS"/>
    <property type="match status" value="1"/>
</dbReference>
<dbReference type="GeneID" id="95967467"/>
<dbReference type="AlphaFoldDB" id="A0AAX4NFX1"/>
<keyword evidence="5" id="KW-1185">Reference proteome</keyword>
<dbReference type="KEGG" id="omr:OXIME_000736"/>
<evidence type="ECO:0000256" key="2">
    <source>
        <dbReference type="ARBA" id="ARBA00022898"/>
    </source>
</evidence>
<proteinExistence type="predicted"/>
<name>A0AAX4NFX1_9ARCH</name>
<evidence type="ECO:0000313" key="4">
    <source>
        <dbReference type="EMBL" id="WYY00179.1"/>
    </source>
</evidence>
<accession>A0AAX4NFX1</accession>
<dbReference type="SUPFAM" id="SSF53383">
    <property type="entry name" value="PLP-dependent transferases"/>
    <property type="match status" value="1"/>
</dbReference>
<dbReference type="Gene3D" id="3.90.1150.10">
    <property type="entry name" value="Aspartate Aminotransferase, domain 1"/>
    <property type="match status" value="1"/>
</dbReference>
<gene>
    <name evidence="4" type="ORF">OXIME_000736</name>
</gene>
<dbReference type="Proteomes" id="UP001451606">
    <property type="component" value="Chromosome"/>
</dbReference>
<dbReference type="EMBL" id="CP133772">
    <property type="protein sequence ID" value="WYY00179.1"/>
    <property type="molecule type" value="Genomic_DNA"/>
</dbReference>
<dbReference type="Pfam" id="PF01053">
    <property type="entry name" value="Cys_Met_Meta_PP"/>
    <property type="match status" value="1"/>
</dbReference>
<dbReference type="GO" id="GO:0047804">
    <property type="term" value="F:cysteine-S-conjugate beta-lyase activity"/>
    <property type="evidence" value="ECO:0007669"/>
    <property type="project" value="UniProtKB-ARBA"/>
</dbReference>
<organism evidence="4 5">
    <name type="scientific">Oxyplasma meridianum</name>
    <dbReference type="NCBI Taxonomy" id="3073602"/>
    <lineage>
        <taxon>Archaea</taxon>
        <taxon>Methanobacteriati</taxon>
        <taxon>Thermoplasmatota</taxon>
        <taxon>Thermoplasmata</taxon>
        <taxon>Thermoplasmatales</taxon>
        <taxon>Thermoplasmataceae</taxon>
        <taxon>Oxyplasma</taxon>
    </lineage>
</organism>
<comment type="cofactor">
    <cofactor evidence="1">
        <name>pyridoxal 5'-phosphate</name>
        <dbReference type="ChEBI" id="CHEBI:597326"/>
    </cofactor>
</comment>
<keyword evidence="3" id="KW-0456">Lyase</keyword>
<dbReference type="GO" id="GO:0016740">
    <property type="term" value="F:transferase activity"/>
    <property type="evidence" value="ECO:0007669"/>
    <property type="project" value="UniProtKB-KW"/>
</dbReference>
<sequence length="377" mass="41612">MNDQTKIVRDQTEGETGSIVFPIYQSSAFLLPKGEKFRYSRENNPSVESLCIKINNLEGADAGSCFSSGMGAVTTTLLSLLSPGKTLLVQRDIFARSFKFITGFLKNWGINVIAFNPGTESIMAYSNRKVDLIFIESITNPMLRVTDIEKIRSIFHDGETVIVTDATLATPVLQKPLSLGSDLVIHSLSKFISGHNDTIGGYVGGRKDLVSKIDENRRTLGPSMDPNTAFLINRGMKTLYVRMRQSGITAFSIAKKLEKVEMIKKVHYPLLENHADYPRSKELINGYPSVVSFDLDTEKVDIQSFMSALKIIMPANTLGGLNTTITHPATMSHRTISHEERLRSGIMPGTMRLSVGLESEEDLIGDLERSISTATKA</sequence>
<dbReference type="InterPro" id="IPR015422">
    <property type="entry name" value="PyrdxlP-dep_Trfase_small"/>
</dbReference>
<dbReference type="PANTHER" id="PTHR11808">
    <property type="entry name" value="TRANS-SULFURATION ENZYME FAMILY MEMBER"/>
    <property type="match status" value="1"/>
</dbReference>
<dbReference type="RefSeq" id="WP_393972129.1">
    <property type="nucleotide sequence ID" value="NZ_CP133772.1"/>
</dbReference>
<keyword evidence="2" id="KW-0663">Pyridoxal phosphate</keyword>
<dbReference type="FunFam" id="3.40.640.10:FF:000046">
    <property type="entry name" value="Cystathionine gamma-lyase"/>
    <property type="match status" value="1"/>
</dbReference>
<dbReference type="PANTHER" id="PTHR11808:SF50">
    <property type="entry name" value="CYSTATHIONINE BETA-LYASE"/>
    <property type="match status" value="1"/>
</dbReference>
<dbReference type="GO" id="GO:0030170">
    <property type="term" value="F:pyridoxal phosphate binding"/>
    <property type="evidence" value="ECO:0007669"/>
    <property type="project" value="InterPro"/>
</dbReference>
<dbReference type="InterPro" id="IPR015424">
    <property type="entry name" value="PyrdxlP-dep_Trfase"/>
</dbReference>
<dbReference type="GO" id="GO:0005737">
    <property type="term" value="C:cytoplasm"/>
    <property type="evidence" value="ECO:0007669"/>
    <property type="project" value="TreeGrafter"/>
</dbReference>
<evidence type="ECO:0000256" key="1">
    <source>
        <dbReference type="ARBA" id="ARBA00001933"/>
    </source>
</evidence>
<dbReference type="Gene3D" id="3.40.640.10">
    <property type="entry name" value="Type I PLP-dependent aspartate aminotransferase-like (Major domain)"/>
    <property type="match status" value="1"/>
</dbReference>
<evidence type="ECO:0000313" key="5">
    <source>
        <dbReference type="Proteomes" id="UP001451606"/>
    </source>
</evidence>
<protein>
    <submittedName>
        <fullName evidence="4">PLP-dependent transferase</fullName>
    </submittedName>
</protein>
<reference evidence="4 5" key="1">
    <citation type="submission" date="2023-09" db="EMBL/GenBank/DDBJ databases">
        <authorList>
            <person name="Golyshina O.V."/>
            <person name="Lunev E.A."/>
            <person name="Bargiela R."/>
            <person name="Gaines M.C."/>
            <person name="Daum B."/>
            <person name="Bale N.J."/>
            <person name="Koenen M."/>
            <person name="Sinninghe Damst J.S."/>
            <person name="Yakimov M."/>
            <person name="Golyshin P.N."/>
        </authorList>
    </citation>
    <scope>NUCLEOTIDE SEQUENCE [LARGE SCALE GENOMIC DNA]</scope>
    <source>
        <strain evidence="4 5">M1</strain>
    </source>
</reference>
<evidence type="ECO:0000256" key="3">
    <source>
        <dbReference type="ARBA" id="ARBA00023239"/>
    </source>
</evidence>
<dbReference type="CDD" id="cd00614">
    <property type="entry name" value="CGS_like"/>
    <property type="match status" value="1"/>
</dbReference>
<dbReference type="GO" id="GO:0019346">
    <property type="term" value="P:transsulfuration"/>
    <property type="evidence" value="ECO:0007669"/>
    <property type="project" value="InterPro"/>
</dbReference>
<dbReference type="InterPro" id="IPR000277">
    <property type="entry name" value="Cys/Met-Metab_PyrdxlP-dep_enz"/>
</dbReference>
<dbReference type="InterPro" id="IPR015421">
    <property type="entry name" value="PyrdxlP-dep_Trfase_major"/>
</dbReference>
<keyword evidence="4" id="KW-0808">Transferase</keyword>